<gene>
    <name evidence="2" type="ORF">TTHERM_00803630</name>
</gene>
<organism evidence="2 3">
    <name type="scientific">Tetrahymena thermophila (strain SB210)</name>
    <dbReference type="NCBI Taxonomy" id="312017"/>
    <lineage>
        <taxon>Eukaryota</taxon>
        <taxon>Sar</taxon>
        <taxon>Alveolata</taxon>
        <taxon>Ciliophora</taxon>
        <taxon>Intramacronucleata</taxon>
        <taxon>Oligohymenophorea</taxon>
        <taxon>Hymenostomatida</taxon>
        <taxon>Tetrahymenina</taxon>
        <taxon>Tetrahymenidae</taxon>
        <taxon>Tetrahymena</taxon>
    </lineage>
</organism>
<evidence type="ECO:0000313" key="2">
    <source>
        <dbReference type="EMBL" id="EAR92166.1"/>
    </source>
</evidence>
<dbReference type="KEGG" id="tet:TTHERM_00803630"/>
<feature type="region of interest" description="Disordered" evidence="1">
    <location>
        <begin position="77"/>
        <end position="112"/>
    </location>
</feature>
<reference evidence="3" key="1">
    <citation type="journal article" date="2006" name="PLoS Biol.">
        <title>Macronuclear genome sequence of the ciliate Tetrahymena thermophila, a model eukaryote.</title>
        <authorList>
            <person name="Eisen J.A."/>
            <person name="Coyne R.S."/>
            <person name="Wu M."/>
            <person name="Wu D."/>
            <person name="Thiagarajan M."/>
            <person name="Wortman J.R."/>
            <person name="Badger J.H."/>
            <person name="Ren Q."/>
            <person name="Amedeo P."/>
            <person name="Jones K.M."/>
            <person name="Tallon L.J."/>
            <person name="Delcher A.L."/>
            <person name="Salzberg S.L."/>
            <person name="Silva J.C."/>
            <person name="Haas B.J."/>
            <person name="Majoros W.H."/>
            <person name="Farzad M."/>
            <person name="Carlton J.M."/>
            <person name="Smith R.K. Jr."/>
            <person name="Garg J."/>
            <person name="Pearlman R.E."/>
            <person name="Karrer K.M."/>
            <person name="Sun L."/>
            <person name="Manning G."/>
            <person name="Elde N.C."/>
            <person name="Turkewitz A.P."/>
            <person name="Asai D.J."/>
            <person name="Wilkes D.E."/>
            <person name="Wang Y."/>
            <person name="Cai H."/>
            <person name="Collins K."/>
            <person name="Stewart B.A."/>
            <person name="Lee S.R."/>
            <person name="Wilamowska K."/>
            <person name="Weinberg Z."/>
            <person name="Ruzzo W.L."/>
            <person name="Wloga D."/>
            <person name="Gaertig J."/>
            <person name="Frankel J."/>
            <person name="Tsao C.-C."/>
            <person name="Gorovsky M.A."/>
            <person name="Keeling P.J."/>
            <person name="Waller R.F."/>
            <person name="Patron N.J."/>
            <person name="Cherry J.M."/>
            <person name="Stover N.A."/>
            <person name="Krieger C.J."/>
            <person name="del Toro C."/>
            <person name="Ryder H.F."/>
            <person name="Williamson S.C."/>
            <person name="Barbeau R.A."/>
            <person name="Hamilton E.P."/>
            <person name="Orias E."/>
        </authorList>
    </citation>
    <scope>NUCLEOTIDE SEQUENCE [LARGE SCALE GENOMIC DNA]</scope>
    <source>
        <strain evidence="3">SB210</strain>
    </source>
</reference>
<feature type="region of interest" description="Disordered" evidence="1">
    <location>
        <begin position="1"/>
        <end position="62"/>
    </location>
</feature>
<keyword evidence="3" id="KW-1185">Reference proteome</keyword>
<dbReference type="HOGENOM" id="CLU_904576_0_0_1"/>
<feature type="compositionally biased region" description="Low complexity" evidence="1">
    <location>
        <begin position="18"/>
        <end position="27"/>
    </location>
</feature>
<name>Q235D7_TETTS</name>
<dbReference type="AlphaFoldDB" id="Q235D7"/>
<dbReference type="Proteomes" id="UP000009168">
    <property type="component" value="Unassembled WGS sequence"/>
</dbReference>
<feature type="compositionally biased region" description="Basic and acidic residues" evidence="1">
    <location>
        <begin position="79"/>
        <end position="91"/>
    </location>
</feature>
<dbReference type="GeneID" id="7843079"/>
<evidence type="ECO:0000313" key="3">
    <source>
        <dbReference type="Proteomes" id="UP000009168"/>
    </source>
</evidence>
<dbReference type="RefSeq" id="XP_001012411.1">
    <property type="nucleotide sequence ID" value="XM_001012411.1"/>
</dbReference>
<dbReference type="InParanoid" id="Q235D7"/>
<protein>
    <submittedName>
        <fullName evidence="2">Uncharacterized protein</fullName>
    </submittedName>
</protein>
<sequence>MKLVDYGSDSEGEESQEQEQNQQNDQKNIQKEKDQSIDSAKGENNEAKQCEEGGKQIDETKKKITIKYKDLPKFLNPTIHKEKDDKKDLWKPKSIQEIQNERKKRMEDLSETNDKKSKFTKVMRLPSPKRQLQNDEVSSFQLKKQVDDKPVLPPYINPENLFNKDIDEGLVEQYDQDDIYINKRYQNIQSNNDAESREAKFANNRQMNEDELKYLDSDNTNITSAKISEISREQLIGDSNWLLNYQKQQQQNIIKSGYHLNSQVDKTQKSKNQLNALAVDAIANQDNLDYERSEQIKNAKRKRDRYGW</sequence>
<feature type="compositionally biased region" description="Basic and acidic residues" evidence="1">
    <location>
        <begin position="28"/>
        <end position="62"/>
    </location>
</feature>
<accession>Q235D7</accession>
<feature type="compositionally biased region" description="Acidic residues" evidence="1">
    <location>
        <begin position="8"/>
        <end position="17"/>
    </location>
</feature>
<feature type="compositionally biased region" description="Basic and acidic residues" evidence="1">
    <location>
        <begin position="99"/>
        <end position="112"/>
    </location>
</feature>
<dbReference type="EMBL" id="GG662763">
    <property type="protein sequence ID" value="EAR92166.1"/>
    <property type="molecule type" value="Genomic_DNA"/>
</dbReference>
<proteinExistence type="predicted"/>
<evidence type="ECO:0000256" key="1">
    <source>
        <dbReference type="SAM" id="MobiDB-lite"/>
    </source>
</evidence>